<evidence type="ECO:0000313" key="3">
    <source>
        <dbReference type="EMBL" id="CAL1165229.1"/>
    </source>
</evidence>
<keyword evidence="4" id="KW-1185">Reference proteome</keyword>
<organism evidence="2">
    <name type="scientific">Cladocopium goreaui</name>
    <dbReference type="NCBI Taxonomy" id="2562237"/>
    <lineage>
        <taxon>Eukaryota</taxon>
        <taxon>Sar</taxon>
        <taxon>Alveolata</taxon>
        <taxon>Dinophyceae</taxon>
        <taxon>Suessiales</taxon>
        <taxon>Symbiodiniaceae</taxon>
        <taxon>Cladocopium</taxon>
    </lineage>
</organism>
<feature type="region of interest" description="Disordered" evidence="1">
    <location>
        <begin position="1"/>
        <end position="77"/>
    </location>
</feature>
<proteinExistence type="predicted"/>
<comment type="caution">
    <text evidence="2">The sequence shown here is derived from an EMBL/GenBank/DDBJ whole genome shotgun (WGS) entry which is preliminary data.</text>
</comment>
<dbReference type="EMBL" id="CAMXCT010005257">
    <property type="protein sequence ID" value="CAI4011854.1"/>
    <property type="molecule type" value="Genomic_DNA"/>
</dbReference>
<dbReference type="Proteomes" id="UP001152797">
    <property type="component" value="Unassembled WGS sequence"/>
</dbReference>
<evidence type="ECO:0000256" key="1">
    <source>
        <dbReference type="SAM" id="MobiDB-lite"/>
    </source>
</evidence>
<reference evidence="2" key="1">
    <citation type="submission" date="2022-10" db="EMBL/GenBank/DDBJ databases">
        <authorList>
            <person name="Chen Y."/>
            <person name="Dougan E. K."/>
            <person name="Chan C."/>
            <person name="Rhodes N."/>
            <person name="Thang M."/>
        </authorList>
    </citation>
    <scope>NUCLEOTIDE SEQUENCE</scope>
</reference>
<protein>
    <submittedName>
        <fullName evidence="2">Uncharacterized protein</fullName>
    </submittedName>
</protein>
<reference evidence="3" key="2">
    <citation type="submission" date="2024-04" db="EMBL/GenBank/DDBJ databases">
        <authorList>
            <person name="Chen Y."/>
            <person name="Shah S."/>
            <person name="Dougan E. K."/>
            <person name="Thang M."/>
            <person name="Chan C."/>
        </authorList>
    </citation>
    <scope>NUCLEOTIDE SEQUENCE [LARGE SCALE GENOMIC DNA]</scope>
</reference>
<dbReference type="EMBL" id="CAMXCT030005257">
    <property type="protein sequence ID" value="CAL4799166.1"/>
    <property type="molecule type" value="Genomic_DNA"/>
</dbReference>
<gene>
    <name evidence="2" type="ORF">C1SCF055_LOCUS36977</name>
</gene>
<dbReference type="OrthoDB" id="424196at2759"/>
<dbReference type="AlphaFoldDB" id="A0A9P1DMZ3"/>
<feature type="compositionally biased region" description="Basic and acidic residues" evidence="1">
    <location>
        <begin position="8"/>
        <end position="24"/>
    </location>
</feature>
<sequence length="98" mass="10541">MGSGGSTDAKKKSAASEEKYKPEDTAGTESMEVAAMSAKPRRLKKAATRARLEERSTSPRPPDTPAEAVTPTTEVRPCDHCGEMRKTTNFCRGEEVGP</sequence>
<dbReference type="EMBL" id="CAMXCT020005257">
    <property type="protein sequence ID" value="CAL1165229.1"/>
    <property type="molecule type" value="Genomic_DNA"/>
</dbReference>
<evidence type="ECO:0000313" key="2">
    <source>
        <dbReference type="EMBL" id="CAI4011854.1"/>
    </source>
</evidence>
<accession>A0A9P1DMZ3</accession>
<evidence type="ECO:0000313" key="4">
    <source>
        <dbReference type="Proteomes" id="UP001152797"/>
    </source>
</evidence>
<name>A0A9P1DMZ3_9DINO</name>
<feature type="compositionally biased region" description="Basic residues" evidence="1">
    <location>
        <begin position="39"/>
        <end position="48"/>
    </location>
</feature>